<sequence length="251" mass="28344">MGADAVADPRDAVEANNYSRRWFDVFEATHPYTGNEVDFLVRWLPNPPYRRILDVCSGRGRHVVPLARLGYQAVGVDRDEEAIGYARRRALESGAERATFLRYDVRDLAAVPGVFDGVVVLWQSFGFLSPAENARLLSDIADKLTPAGRVVLDLYNPDWWHRHQGVGTTERGGRIVHSASVLDGTRLRVSLSYDGDDDTDEFEWQLFTVDQITRMADRVGLGTRLVCTEFHEAKPPTEDDRVVQVVLERRT</sequence>
<protein>
    <recommendedName>
        <fullName evidence="4">Methyltransferase domain-containing protein</fullName>
    </recommendedName>
</protein>
<accession>A0ABQ4DUZ2</accession>
<gene>
    <name evidence="5" type="ORF">Pen02_12120</name>
</gene>
<dbReference type="PANTHER" id="PTHR43464">
    <property type="entry name" value="METHYLTRANSFERASE"/>
    <property type="match status" value="1"/>
</dbReference>
<proteinExistence type="predicted"/>
<dbReference type="RefSeq" id="WP_203864923.1">
    <property type="nucleotide sequence ID" value="NZ_BONW01000004.1"/>
</dbReference>
<evidence type="ECO:0000313" key="5">
    <source>
        <dbReference type="EMBL" id="GIG86276.1"/>
    </source>
</evidence>
<dbReference type="Gene3D" id="3.40.50.150">
    <property type="entry name" value="Vaccinia Virus protein VP39"/>
    <property type="match status" value="1"/>
</dbReference>
<dbReference type="InterPro" id="IPR029063">
    <property type="entry name" value="SAM-dependent_MTases_sf"/>
</dbReference>
<evidence type="ECO:0000256" key="2">
    <source>
        <dbReference type="ARBA" id="ARBA00022679"/>
    </source>
</evidence>
<keyword evidence="1" id="KW-0489">Methyltransferase</keyword>
<dbReference type="PANTHER" id="PTHR43464:SF19">
    <property type="entry name" value="UBIQUINONE BIOSYNTHESIS O-METHYLTRANSFERASE, MITOCHONDRIAL"/>
    <property type="match status" value="1"/>
</dbReference>
<evidence type="ECO:0000259" key="4">
    <source>
        <dbReference type="Pfam" id="PF13649"/>
    </source>
</evidence>
<evidence type="ECO:0000256" key="3">
    <source>
        <dbReference type="ARBA" id="ARBA00022691"/>
    </source>
</evidence>
<organism evidence="5 6">
    <name type="scientific">Plantactinospora endophytica</name>
    <dbReference type="NCBI Taxonomy" id="673535"/>
    <lineage>
        <taxon>Bacteria</taxon>
        <taxon>Bacillati</taxon>
        <taxon>Actinomycetota</taxon>
        <taxon>Actinomycetes</taxon>
        <taxon>Micromonosporales</taxon>
        <taxon>Micromonosporaceae</taxon>
        <taxon>Plantactinospora</taxon>
    </lineage>
</organism>
<comment type="caution">
    <text evidence="5">The sequence shown here is derived from an EMBL/GenBank/DDBJ whole genome shotgun (WGS) entry which is preliminary data.</text>
</comment>
<feature type="domain" description="Methyltransferase" evidence="4">
    <location>
        <begin position="52"/>
        <end position="148"/>
    </location>
</feature>
<dbReference type="EMBL" id="BONW01000004">
    <property type="protein sequence ID" value="GIG86276.1"/>
    <property type="molecule type" value="Genomic_DNA"/>
</dbReference>
<dbReference type="Pfam" id="PF13649">
    <property type="entry name" value="Methyltransf_25"/>
    <property type="match status" value="1"/>
</dbReference>
<reference evidence="5 6" key="1">
    <citation type="submission" date="2021-01" db="EMBL/GenBank/DDBJ databases">
        <title>Whole genome shotgun sequence of Plantactinospora endophytica NBRC 110450.</title>
        <authorList>
            <person name="Komaki H."/>
            <person name="Tamura T."/>
        </authorList>
    </citation>
    <scope>NUCLEOTIDE SEQUENCE [LARGE SCALE GENOMIC DNA]</scope>
    <source>
        <strain evidence="5 6">NBRC 110450</strain>
    </source>
</reference>
<evidence type="ECO:0000256" key="1">
    <source>
        <dbReference type="ARBA" id="ARBA00022603"/>
    </source>
</evidence>
<dbReference type="InterPro" id="IPR041698">
    <property type="entry name" value="Methyltransf_25"/>
</dbReference>
<keyword evidence="6" id="KW-1185">Reference proteome</keyword>
<dbReference type="Proteomes" id="UP000646749">
    <property type="component" value="Unassembled WGS sequence"/>
</dbReference>
<dbReference type="SUPFAM" id="SSF53335">
    <property type="entry name" value="S-adenosyl-L-methionine-dependent methyltransferases"/>
    <property type="match status" value="1"/>
</dbReference>
<name>A0ABQ4DUZ2_9ACTN</name>
<dbReference type="CDD" id="cd02440">
    <property type="entry name" value="AdoMet_MTases"/>
    <property type="match status" value="1"/>
</dbReference>
<keyword evidence="2" id="KW-0808">Transferase</keyword>
<evidence type="ECO:0000313" key="6">
    <source>
        <dbReference type="Proteomes" id="UP000646749"/>
    </source>
</evidence>
<keyword evidence="3" id="KW-0949">S-adenosyl-L-methionine</keyword>